<evidence type="ECO:0000313" key="2">
    <source>
        <dbReference type="EMBL" id="GBM41368.1"/>
    </source>
</evidence>
<sequence length="119" mass="12942">MIAIVRCIELAGVASFNVANKSQHRIRSGIKYRTKVLILHKVQEGSSRDRILDDGVAGMLEACHMAGTGLNPKRERCSCCCRGLASENFKSLFVGKTFNNQPIGPDGIGSNFGLQFGKE</sequence>
<protein>
    <submittedName>
        <fullName evidence="2">Uncharacterized protein</fullName>
    </submittedName>
</protein>
<dbReference type="Proteomes" id="UP000499080">
    <property type="component" value="Unassembled WGS sequence"/>
</dbReference>
<accession>A0A4Y2FLH4</accession>
<name>A0A4Y2FLH4_ARAVE</name>
<comment type="caution">
    <text evidence="2">The sequence shown here is derived from an EMBL/GenBank/DDBJ whole genome shotgun (WGS) entry which is preliminary data.</text>
</comment>
<dbReference type="EMBL" id="BGPR01250730">
    <property type="protein sequence ID" value="GBM41231.1"/>
    <property type="molecule type" value="Genomic_DNA"/>
</dbReference>
<reference evidence="2 3" key="1">
    <citation type="journal article" date="2019" name="Sci. Rep.">
        <title>Orb-weaving spider Araneus ventricosus genome elucidates the spidroin gene catalogue.</title>
        <authorList>
            <person name="Kono N."/>
            <person name="Nakamura H."/>
            <person name="Ohtoshi R."/>
            <person name="Moran D.A.P."/>
            <person name="Shinohara A."/>
            <person name="Yoshida Y."/>
            <person name="Fujiwara M."/>
            <person name="Mori M."/>
            <person name="Tomita M."/>
            <person name="Arakawa K."/>
        </authorList>
    </citation>
    <scope>NUCLEOTIDE SEQUENCE [LARGE SCALE GENOMIC DNA]</scope>
</reference>
<evidence type="ECO:0000313" key="1">
    <source>
        <dbReference type="EMBL" id="GBM41231.1"/>
    </source>
</evidence>
<dbReference type="EMBL" id="BGPR01250770">
    <property type="protein sequence ID" value="GBM41368.1"/>
    <property type="molecule type" value="Genomic_DNA"/>
</dbReference>
<evidence type="ECO:0000313" key="3">
    <source>
        <dbReference type="Proteomes" id="UP000499080"/>
    </source>
</evidence>
<gene>
    <name evidence="1" type="ORF">AVEN_229852_1</name>
    <name evidence="2" type="ORF">AVEN_66633_1</name>
</gene>
<proteinExistence type="predicted"/>
<keyword evidence="3" id="KW-1185">Reference proteome</keyword>
<organism evidence="2 3">
    <name type="scientific">Araneus ventricosus</name>
    <name type="common">Orbweaver spider</name>
    <name type="synonym">Epeira ventricosa</name>
    <dbReference type="NCBI Taxonomy" id="182803"/>
    <lineage>
        <taxon>Eukaryota</taxon>
        <taxon>Metazoa</taxon>
        <taxon>Ecdysozoa</taxon>
        <taxon>Arthropoda</taxon>
        <taxon>Chelicerata</taxon>
        <taxon>Arachnida</taxon>
        <taxon>Araneae</taxon>
        <taxon>Araneomorphae</taxon>
        <taxon>Entelegynae</taxon>
        <taxon>Araneoidea</taxon>
        <taxon>Araneidae</taxon>
        <taxon>Araneus</taxon>
    </lineage>
</organism>
<dbReference type="AlphaFoldDB" id="A0A4Y2FLH4"/>